<feature type="domain" description="Type II secretion system protein GspF" evidence="9">
    <location>
        <begin position="36"/>
        <end position="159"/>
    </location>
</feature>
<proteinExistence type="inferred from homology"/>
<dbReference type="InterPro" id="IPR042094">
    <property type="entry name" value="T2SS_GspF_sf"/>
</dbReference>
<sequence length="371" mass="41636">MAEIALNLPDIKEIFGKLKGINLFKKRVKLRDIICFTNQLEVMTEMGTGLVPSLKALYEQTENETLKEAIKTIVVDVEEGKMLSHAMGKHPKVFSNVYASMIKAGETGGVLNEMLKRLTVFQEKWEKMISSLKSATTYPMILIGFAFTVVIFMVSFVLPRFVGIFHGQESLLPAPTRILLNLTGFFKSYWYLVMIFILMIIGGVHYFLKQEKGGYLLDKFKIKAPLIGKLYQNIYVGRIMRIIGVMLDAGIPLLEGVQVTRATMDNRLYASFIDDVMDNIKRGIGISTPFNESPLIPATVKQMVKTGEASGALGRVMMRMADFYDEESERYIKKLTTFIEPAMIVCVGAIIAFIAMSIILPIFKMSSTVGK</sequence>
<evidence type="ECO:0000256" key="2">
    <source>
        <dbReference type="ARBA" id="ARBA00005745"/>
    </source>
</evidence>
<protein>
    <recommendedName>
        <fullName evidence="9">Type II secretion system protein GspF domain-containing protein</fullName>
    </recommendedName>
</protein>
<organism evidence="10 11">
    <name type="scientific">Candidatus Schekmanbacteria bacterium RBG_16_38_11</name>
    <dbReference type="NCBI Taxonomy" id="1817880"/>
    <lineage>
        <taxon>Bacteria</taxon>
        <taxon>Candidatus Schekmaniibacteriota</taxon>
    </lineage>
</organism>
<gene>
    <name evidence="10" type="ORF">A2149_06670</name>
</gene>
<keyword evidence="4" id="KW-0997">Cell inner membrane</keyword>
<evidence type="ECO:0000259" key="9">
    <source>
        <dbReference type="Pfam" id="PF00482"/>
    </source>
</evidence>
<dbReference type="GO" id="GO:0005886">
    <property type="term" value="C:plasma membrane"/>
    <property type="evidence" value="ECO:0007669"/>
    <property type="project" value="UniProtKB-SubCell"/>
</dbReference>
<evidence type="ECO:0000256" key="3">
    <source>
        <dbReference type="ARBA" id="ARBA00022475"/>
    </source>
</evidence>
<keyword evidence="6 8" id="KW-1133">Transmembrane helix</keyword>
<accession>A0A1F7RZ24</accession>
<feature type="domain" description="Type II secretion system protein GspF" evidence="9">
    <location>
        <begin position="241"/>
        <end position="361"/>
    </location>
</feature>
<evidence type="ECO:0000313" key="10">
    <source>
        <dbReference type="EMBL" id="OGL46792.1"/>
    </source>
</evidence>
<dbReference type="InterPro" id="IPR018076">
    <property type="entry name" value="T2SS_GspF_dom"/>
</dbReference>
<feature type="transmembrane region" description="Helical" evidence="8">
    <location>
        <begin position="342"/>
        <end position="363"/>
    </location>
</feature>
<name>A0A1F7RZ24_9BACT</name>
<evidence type="ECO:0000256" key="8">
    <source>
        <dbReference type="SAM" id="Phobius"/>
    </source>
</evidence>
<feature type="transmembrane region" description="Helical" evidence="8">
    <location>
        <begin position="137"/>
        <end position="158"/>
    </location>
</feature>
<dbReference type="Proteomes" id="UP000178435">
    <property type="component" value="Unassembled WGS sequence"/>
</dbReference>
<comment type="similarity">
    <text evidence="2">Belongs to the GSP F family.</text>
</comment>
<dbReference type="InterPro" id="IPR003004">
    <property type="entry name" value="GspF/PilC"/>
</dbReference>
<dbReference type="Gene3D" id="1.20.81.30">
    <property type="entry name" value="Type II secretion system (T2SS), domain F"/>
    <property type="match status" value="2"/>
</dbReference>
<dbReference type="PANTHER" id="PTHR30012:SF0">
    <property type="entry name" value="TYPE II SECRETION SYSTEM PROTEIN F-RELATED"/>
    <property type="match status" value="1"/>
</dbReference>
<evidence type="ECO:0000256" key="6">
    <source>
        <dbReference type="ARBA" id="ARBA00022989"/>
    </source>
</evidence>
<dbReference type="AlphaFoldDB" id="A0A1F7RZ24"/>
<evidence type="ECO:0000256" key="7">
    <source>
        <dbReference type="ARBA" id="ARBA00023136"/>
    </source>
</evidence>
<dbReference type="EMBL" id="MGDF01000033">
    <property type="protein sequence ID" value="OGL46792.1"/>
    <property type="molecule type" value="Genomic_DNA"/>
</dbReference>
<evidence type="ECO:0000256" key="5">
    <source>
        <dbReference type="ARBA" id="ARBA00022692"/>
    </source>
</evidence>
<dbReference type="PANTHER" id="PTHR30012">
    <property type="entry name" value="GENERAL SECRETION PATHWAY PROTEIN"/>
    <property type="match status" value="1"/>
</dbReference>
<evidence type="ECO:0000256" key="4">
    <source>
        <dbReference type="ARBA" id="ARBA00022519"/>
    </source>
</evidence>
<reference evidence="10 11" key="1">
    <citation type="journal article" date="2016" name="Nat. Commun.">
        <title>Thousands of microbial genomes shed light on interconnected biogeochemical processes in an aquifer system.</title>
        <authorList>
            <person name="Anantharaman K."/>
            <person name="Brown C.T."/>
            <person name="Hug L.A."/>
            <person name="Sharon I."/>
            <person name="Castelle C.J."/>
            <person name="Probst A.J."/>
            <person name="Thomas B.C."/>
            <person name="Singh A."/>
            <person name="Wilkins M.J."/>
            <person name="Karaoz U."/>
            <person name="Brodie E.L."/>
            <person name="Williams K.H."/>
            <person name="Hubbard S.S."/>
            <person name="Banfield J.F."/>
        </authorList>
    </citation>
    <scope>NUCLEOTIDE SEQUENCE [LARGE SCALE GENOMIC DNA]</scope>
</reference>
<dbReference type="Pfam" id="PF00482">
    <property type="entry name" value="T2SSF"/>
    <property type="match status" value="2"/>
</dbReference>
<keyword evidence="7 8" id="KW-0472">Membrane</keyword>
<dbReference type="PRINTS" id="PR00812">
    <property type="entry name" value="BCTERIALGSPF"/>
</dbReference>
<dbReference type="GO" id="GO:0015628">
    <property type="term" value="P:protein secretion by the type II secretion system"/>
    <property type="evidence" value="ECO:0007669"/>
    <property type="project" value="TreeGrafter"/>
</dbReference>
<comment type="caution">
    <text evidence="10">The sequence shown here is derived from an EMBL/GenBank/DDBJ whole genome shotgun (WGS) entry which is preliminary data.</text>
</comment>
<keyword evidence="3" id="KW-1003">Cell membrane</keyword>
<comment type="subcellular location">
    <subcellularLocation>
        <location evidence="1">Cell inner membrane</location>
        <topology evidence="1">Multi-pass membrane protein</topology>
    </subcellularLocation>
</comment>
<feature type="transmembrane region" description="Helical" evidence="8">
    <location>
        <begin position="189"/>
        <end position="208"/>
    </location>
</feature>
<evidence type="ECO:0000313" key="11">
    <source>
        <dbReference type="Proteomes" id="UP000178435"/>
    </source>
</evidence>
<evidence type="ECO:0000256" key="1">
    <source>
        <dbReference type="ARBA" id="ARBA00004429"/>
    </source>
</evidence>
<dbReference type="FunFam" id="1.20.81.30:FF:000001">
    <property type="entry name" value="Type II secretion system protein F"/>
    <property type="match status" value="1"/>
</dbReference>
<keyword evidence="5 8" id="KW-0812">Transmembrane</keyword>